<dbReference type="EMBL" id="CAJVCH010346798">
    <property type="protein sequence ID" value="CAG7815548.1"/>
    <property type="molecule type" value="Genomic_DNA"/>
</dbReference>
<dbReference type="AlphaFoldDB" id="A0A8J2PBK6"/>
<evidence type="ECO:0000256" key="1">
    <source>
        <dbReference type="SAM" id="MobiDB-lite"/>
    </source>
</evidence>
<keyword evidence="2" id="KW-1133">Transmembrane helix</keyword>
<sequence length="278" mass="31601">PEALVQLTTLLTMEEPGGNSSVHGHEDNNKIGSHGSFHRSTTEASHGAAFDEHAEDSESIRYLEMFAVCLFVFTMAESNCYSVLSNYYKMFSTSRKQSWRLQDTTIPQKLLLFLHAFTSIGSRICASAALKAAALYKWSDNSFPVVLTLVVFSEIVVRLVVFYICRVIKFFWLETEIPSNCYESINFAWRSTILNYAFHSSNSFVQILFYAENIACFILWVIAAKVFAPVWVMREMFVPFSVIFSLLTGLSFVFLIACCFFGMIVMHGPCTKENFEEN</sequence>
<dbReference type="Proteomes" id="UP000708208">
    <property type="component" value="Unassembled WGS sequence"/>
</dbReference>
<gene>
    <name evidence="3" type="ORF">AFUS01_LOCUS26221</name>
</gene>
<reference evidence="3" key="1">
    <citation type="submission" date="2021-06" db="EMBL/GenBank/DDBJ databases">
        <authorList>
            <person name="Hodson N. C."/>
            <person name="Mongue J. A."/>
            <person name="Jaron S. K."/>
        </authorList>
    </citation>
    <scope>NUCLEOTIDE SEQUENCE</scope>
</reference>
<feature type="transmembrane region" description="Helical" evidence="2">
    <location>
        <begin position="65"/>
        <end position="89"/>
    </location>
</feature>
<name>A0A8J2PBK6_9HEXA</name>
<keyword evidence="4" id="KW-1185">Reference proteome</keyword>
<feature type="transmembrane region" description="Helical" evidence="2">
    <location>
        <begin position="110"/>
        <end position="130"/>
    </location>
</feature>
<evidence type="ECO:0000256" key="2">
    <source>
        <dbReference type="SAM" id="Phobius"/>
    </source>
</evidence>
<feature type="non-terminal residue" evidence="3">
    <location>
        <position position="1"/>
    </location>
</feature>
<keyword evidence="2" id="KW-0472">Membrane</keyword>
<feature type="transmembrane region" description="Helical" evidence="2">
    <location>
        <begin position="207"/>
        <end position="228"/>
    </location>
</feature>
<organism evidence="3 4">
    <name type="scientific">Allacma fusca</name>
    <dbReference type="NCBI Taxonomy" id="39272"/>
    <lineage>
        <taxon>Eukaryota</taxon>
        <taxon>Metazoa</taxon>
        <taxon>Ecdysozoa</taxon>
        <taxon>Arthropoda</taxon>
        <taxon>Hexapoda</taxon>
        <taxon>Collembola</taxon>
        <taxon>Symphypleona</taxon>
        <taxon>Sminthuridae</taxon>
        <taxon>Allacma</taxon>
    </lineage>
</organism>
<accession>A0A8J2PBK6</accession>
<comment type="caution">
    <text evidence="3">The sequence shown here is derived from an EMBL/GenBank/DDBJ whole genome shotgun (WGS) entry which is preliminary data.</text>
</comment>
<protein>
    <submittedName>
        <fullName evidence="3">Uncharacterized protein</fullName>
    </submittedName>
</protein>
<feature type="transmembrane region" description="Helical" evidence="2">
    <location>
        <begin position="240"/>
        <end position="265"/>
    </location>
</feature>
<evidence type="ECO:0000313" key="3">
    <source>
        <dbReference type="EMBL" id="CAG7815548.1"/>
    </source>
</evidence>
<keyword evidence="2" id="KW-0812">Transmembrane</keyword>
<evidence type="ECO:0000313" key="4">
    <source>
        <dbReference type="Proteomes" id="UP000708208"/>
    </source>
</evidence>
<proteinExistence type="predicted"/>
<feature type="region of interest" description="Disordered" evidence="1">
    <location>
        <begin position="14"/>
        <end position="40"/>
    </location>
</feature>
<feature type="transmembrane region" description="Helical" evidence="2">
    <location>
        <begin position="142"/>
        <end position="165"/>
    </location>
</feature>